<evidence type="ECO:0000256" key="1">
    <source>
        <dbReference type="SAM" id="SignalP"/>
    </source>
</evidence>
<evidence type="ECO:0000313" key="3">
    <source>
        <dbReference type="Proteomes" id="UP000004263"/>
    </source>
</evidence>
<protein>
    <recommendedName>
        <fullName evidence="4">Outer membrane protein beta-barrel domain-containing protein</fullName>
    </recommendedName>
</protein>
<dbReference type="HOGENOM" id="CLU_929591_0_0_6"/>
<dbReference type="Proteomes" id="UP000004263">
    <property type="component" value="Unassembled WGS sequence"/>
</dbReference>
<keyword evidence="1" id="KW-0732">Signal</keyword>
<accession>Q1MY64</accession>
<feature type="chain" id="PRO_5004194609" description="Outer membrane protein beta-barrel domain-containing protein" evidence="1">
    <location>
        <begin position="22"/>
        <end position="299"/>
    </location>
</feature>
<sequence length="299" mass="33108">MKFFPYVIFCIAFCVSSFSHSASQDVIYKKDGSVLRGELIEQDFSNGVYKIELIGGSVFVVNQADIEKITKEKAVADQSVSQGETEKELNSLADESRSKLQGRATTEKALLNHPAMPNVDAPSDKKIANVFYISTLAHTVSSDMDIYNGFYSETITFTETFTGLKLAFQNNLSKNVATHFSIRKGSLDSIEYTDEDDYVIQTVSSNSLPDVDYFGASVDMIVSTNHYQGFQLFSGLGISHDEYSSSFGGEQYTSLVLDLGLGYAWKPAQLALHYQGYIAGDYPDELDVANIHLQLGFHF</sequence>
<proteinExistence type="predicted"/>
<keyword evidence="3" id="KW-1185">Reference proteome</keyword>
<dbReference type="EMBL" id="AAQH01000029">
    <property type="protein sequence ID" value="EAT10896.1"/>
    <property type="molecule type" value="Genomic_DNA"/>
</dbReference>
<evidence type="ECO:0000313" key="2">
    <source>
        <dbReference type="EMBL" id="EAT10896.1"/>
    </source>
</evidence>
<dbReference type="RefSeq" id="WP_007018632.1">
    <property type="nucleotide sequence ID" value="NZ_CH724117.1"/>
</dbReference>
<comment type="caution">
    <text evidence="2">The sequence shown here is derived from an EMBL/GenBank/DDBJ whole genome shotgun (WGS) entry which is preliminary data.</text>
</comment>
<dbReference type="OrthoDB" id="1014848at2"/>
<reference evidence="2 3" key="1">
    <citation type="submission" date="2006-03" db="EMBL/GenBank/DDBJ databases">
        <authorList>
            <person name="Pinhassi J."/>
            <person name="Pedros-Alio C."/>
            <person name="Ferriera S."/>
            <person name="Johnson J."/>
            <person name="Kravitz S."/>
            <person name="Halpern A."/>
            <person name="Remington K."/>
            <person name="Beeson K."/>
            <person name="Tran B."/>
            <person name="Rogers Y.-H."/>
            <person name="Friedman R."/>
            <person name="Venter J.C."/>
        </authorList>
    </citation>
    <scope>NUCLEOTIDE SEQUENCE [LARGE SCALE GENOMIC DNA]</scope>
    <source>
        <strain evidence="2 3">RED65</strain>
    </source>
</reference>
<evidence type="ECO:0008006" key="4">
    <source>
        <dbReference type="Google" id="ProtNLM"/>
    </source>
</evidence>
<gene>
    <name evidence="2" type="ORF">RED65_12635</name>
</gene>
<name>Q1MY64_9GAMM</name>
<feature type="signal peptide" evidence="1">
    <location>
        <begin position="1"/>
        <end position="21"/>
    </location>
</feature>
<dbReference type="AlphaFoldDB" id="Q1MY64"/>
<organism evidence="2 3">
    <name type="scientific">Bermanella marisrubri</name>
    <dbReference type="NCBI Taxonomy" id="207949"/>
    <lineage>
        <taxon>Bacteria</taxon>
        <taxon>Pseudomonadati</taxon>
        <taxon>Pseudomonadota</taxon>
        <taxon>Gammaproteobacteria</taxon>
        <taxon>Oceanospirillales</taxon>
        <taxon>Oceanospirillaceae</taxon>
        <taxon>Bermanella</taxon>
    </lineage>
</organism>